<dbReference type="PANTHER" id="PTHR43791:SF24">
    <property type="entry name" value="NICOTINIC ACID PLASMA MEMBRANE TRANSPORTER"/>
    <property type="match status" value="1"/>
</dbReference>
<keyword evidence="4 9" id="KW-1133">Transmembrane helix</keyword>
<feature type="transmembrane region" description="Helical" evidence="9">
    <location>
        <begin position="221"/>
        <end position="242"/>
    </location>
</feature>
<comment type="subcellular location">
    <subcellularLocation>
        <location evidence="1">Membrane</location>
        <topology evidence="1">Multi-pass membrane protein</topology>
    </subcellularLocation>
</comment>
<keyword evidence="6" id="KW-0325">Glycoprotein</keyword>
<dbReference type="EMBL" id="JAGMUV010000002">
    <property type="protein sequence ID" value="KAH7169947.1"/>
    <property type="molecule type" value="Genomic_DNA"/>
</dbReference>
<dbReference type="PROSITE" id="PS50850">
    <property type="entry name" value="MFS"/>
    <property type="match status" value="1"/>
</dbReference>
<evidence type="ECO:0000256" key="5">
    <source>
        <dbReference type="ARBA" id="ARBA00023136"/>
    </source>
</evidence>
<accession>A0A9P9FN17</accession>
<dbReference type="PANTHER" id="PTHR43791">
    <property type="entry name" value="PERMEASE-RELATED"/>
    <property type="match status" value="1"/>
</dbReference>
<keyword evidence="12" id="KW-1185">Reference proteome</keyword>
<feature type="transmembrane region" description="Helical" evidence="9">
    <location>
        <begin position="127"/>
        <end position="147"/>
    </location>
</feature>
<feature type="transmembrane region" description="Helical" evidence="9">
    <location>
        <begin position="445"/>
        <end position="463"/>
    </location>
</feature>
<sequence>MAASISSAVETSGSFQEKSSAGSGKEDIGPIDFNDEAQTSSSESLDPVAEKKLLLKLDAYFVPVIMLVYLTCFLDRTNIGNVKVAGMPEDIGASPQEFSTAVSIFYATYVAFEPPWTIMMKWMTPRIMLTGLCIVWSIATIFSGFIQNIGGLYAARLVLGACEAGLFPALNLYLTMVYKRDEQAKRVSYLFVCTAIAGAFGGLLAYAILKMDGVAGYAGWRWVYIIEGIFSIIVAPVIWWGLPNDPSNAYFLTSEEKEMMKVRARQRARYMGSEEFSWEEIRIALKDPKLYLSGLIQFCQDILLYGFSTFLPSIIVSMGFTKLEAQYLSIPVYIFGGICFLCVAFISDRMCVRGPFILLANIPGIIGYILMLAPTSNPVKFFGTFLCAVSVYNGPGLNLTWLNVNIAPHYRRATAIGVQLSIGNSAGIVAGQIYRTAPYTLGNSFSVGALGLAQVLVAVKWLYIRWCNEKKRKIEAGEMDDNRKVKTGDWELDFKYHL</sequence>
<dbReference type="AlphaFoldDB" id="A0A9P9FN17"/>
<feature type="transmembrane region" description="Helical" evidence="9">
    <location>
        <begin position="381"/>
        <end position="401"/>
    </location>
</feature>
<evidence type="ECO:0000256" key="7">
    <source>
        <dbReference type="ARBA" id="ARBA00037968"/>
    </source>
</evidence>
<keyword evidence="2" id="KW-0813">Transport</keyword>
<dbReference type="SUPFAM" id="SSF103473">
    <property type="entry name" value="MFS general substrate transporter"/>
    <property type="match status" value="1"/>
</dbReference>
<evidence type="ECO:0000256" key="1">
    <source>
        <dbReference type="ARBA" id="ARBA00004141"/>
    </source>
</evidence>
<feature type="transmembrane region" description="Helical" evidence="9">
    <location>
        <begin position="153"/>
        <end position="175"/>
    </location>
</feature>
<dbReference type="Proteomes" id="UP000738349">
    <property type="component" value="Unassembled WGS sequence"/>
</dbReference>
<comment type="similarity">
    <text evidence="7">Belongs to the major facilitator superfamily. Allantoate permease family.</text>
</comment>
<evidence type="ECO:0000259" key="10">
    <source>
        <dbReference type="PROSITE" id="PS50850"/>
    </source>
</evidence>
<name>A0A9P9FN17_9HYPO</name>
<feature type="transmembrane region" description="Helical" evidence="9">
    <location>
        <begin position="53"/>
        <end position="74"/>
    </location>
</feature>
<dbReference type="InterPro" id="IPR036259">
    <property type="entry name" value="MFS_trans_sf"/>
</dbReference>
<dbReference type="Pfam" id="PF07690">
    <property type="entry name" value="MFS_1"/>
    <property type="match status" value="1"/>
</dbReference>
<gene>
    <name evidence="11" type="ORF">EDB81DRAFT_850886</name>
</gene>
<proteinExistence type="inferred from homology"/>
<evidence type="ECO:0000256" key="8">
    <source>
        <dbReference type="SAM" id="MobiDB-lite"/>
    </source>
</evidence>
<feature type="compositionally biased region" description="Polar residues" evidence="8">
    <location>
        <begin position="1"/>
        <end position="22"/>
    </location>
</feature>
<dbReference type="InterPro" id="IPR011701">
    <property type="entry name" value="MFS"/>
</dbReference>
<reference evidence="11" key="1">
    <citation type="journal article" date="2021" name="Nat. Commun.">
        <title>Genetic determinants of endophytism in the Arabidopsis root mycobiome.</title>
        <authorList>
            <person name="Mesny F."/>
            <person name="Miyauchi S."/>
            <person name="Thiergart T."/>
            <person name="Pickel B."/>
            <person name="Atanasova L."/>
            <person name="Karlsson M."/>
            <person name="Huettel B."/>
            <person name="Barry K.W."/>
            <person name="Haridas S."/>
            <person name="Chen C."/>
            <person name="Bauer D."/>
            <person name="Andreopoulos W."/>
            <person name="Pangilinan J."/>
            <person name="LaButti K."/>
            <person name="Riley R."/>
            <person name="Lipzen A."/>
            <person name="Clum A."/>
            <person name="Drula E."/>
            <person name="Henrissat B."/>
            <person name="Kohler A."/>
            <person name="Grigoriev I.V."/>
            <person name="Martin F.M."/>
            <person name="Hacquard S."/>
        </authorList>
    </citation>
    <scope>NUCLEOTIDE SEQUENCE</scope>
    <source>
        <strain evidence="11">MPI-CAGE-AT-0147</strain>
    </source>
</reference>
<evidence type="ECO:0000313" key="11">
    <source>
        <dbReference type="EMBL" id="KAH7169947.1"/>
    </source>
</evidence>
<feature type="transmembrane region" description="Helical" evidence="9">
    <location>
        <begin position="413"/>
        <end position="433"/>
    </location>
</feature>
<dbReference type="Gene3D" id="1.20.1250.20">
    <property type="entry name" value="MFS general substrate transporter like domains"/>
    <property type="match status" value="2"/>
</dbReference>
<protein>
    <submittedName>
        <fullName evidence="11">MFS transporter</fullName>
    </submittedName>
</protein>
<dbReference type="FunFam" id="1.20.1250.20:FF:000068">
    <property type="entry name" value="MFS general substrate transporter"/>
    <property type="match status" value="1"/>
</dbReference>
<feature type="region of interest" description="Disordered" evidence="8">
    <location>
        <begin position="1"/>
        <end position="43"/>
    </location>
</feature>
<dbReference type="CDD" id="cd17327">
    <property type="entry name" value="MFS_FEN2_like"/>
    <property type="match status" value="1"/>
</dbReference>
<dbReference type="OrthoDB" id="2962993at2759"/>
<dbReference type="InterPro" id="IPR020846">
    <property type="entry name" value="MFS_dom"/>
</dbReference>
<evidence type="ECO:0000313" key="12">
    <source>
        <dbReference type="Proteomes" id="UP000738349"/>
    </source>
</evidence>
<keyword evidence="5 9" id="KW-0472">Membrane</keyword>
<evidence type="ECO:0000256" key="3">
    <source>
        <dbReference type="ARBA" id="ARBA00022692"/>
    </source>
</evidence>
<feature type="transmembrane region" description="Helical" evidence="9">
    <location>
        <begin position="358"/>
        <end position="375"/>
    </location>
</feature>
<feature type="transmembrane region" description="Helical" evidence="9">
    <location>
        <begin position="187"/>
        <end position="209"/>
    </location>
</feature>
<dbReference type="FunFam" id="1.20.1250.20:FF:000018">
    <property type="entry name" value="MFS transporter permease"/>
    <property type="match status" value="1"/>
</dbReference>
<evidence type="ECO:0000256" key="9">
    <source>
        <dbReference type="SAM" id="Phobius"/>
    </source>
</evidence>
<organism evidence="11 12">
    <name type="scientific">Dactylonectria macrodidyma</name>
    <dbReference type="NCBI Taxonomy" id="307937"/>
    <lineage>
        <taxon>Eukaryota</taxon>
        <taxon>Fungi</taxon>
        <taxon>Dikarya</taxon>
        <taxon>Ascomycota</taxon>
        <taxon>Pezizomycotina</taxon>
        <taxon>Sordariomycetes</taxon>
        <taxon>Hypocreomycetidae</taxon>
        <taxon>Hypocreales</taxon>
        <taxon>Nectriaceae</taxon>
        <taxon>Dactylonectria</taxon>
    </lineage>
</organism>
<evidence type="ECO:0000256" key="4">
    <source>
        <dbReference type="ARBA" id="ARBA00022989"/>
    </source>
</evidence>
<comment type="caution">
    <text evidence="11">The sequence shown here is derived from an EMBL/GenBank/DDBJ whole genome shotgun (WGS) entry which is preliminary data.</text>
</comment>
<feature type="transmembrane region" description="Helical" evidence="9">
    <location>
        <begin position="327"/>
        <end position="346"/>
    </location>
</feature>
<feature type="transmembrane region" description="Helical" evidence="9">
    <location>
        <begin position="302"/>
        <end position="321"/>
    </location>
</feature>
<feature type="domain" description="Major facilitator superfamily (MFS) profile" evidence="10">
    <location>
        <begin position="61"/>
        <end position="472"/>
    </location>
</feature>
<keyword evidence="3 9" id="KW-0812">Transmembrane</keyword>
<evidence type="ECO:0000256" key="2">
    <source>
        <dbReference type="ARBA" id="ARBA00022448"/>
    </source>
</evidence>
<dbReference type="GO" id="GO:0022857">
    <property type="term" value="F:transmembrane transporter activity"/>
    <property type="evidence" value="ECO:0007669"/>
    <property type="project" value="InterPro"/>
</dbReference>
<dbReference type="GO" id="GO:0016020">
    <property type="term" value="C:membrane"/>
    <property type="evidence" value="ECO:0007669"/>
    <property type="project" value="UniProtKB-SubCell"/>
</dbReference>
<evidence type="ECO:0000256" key="6">
    <source>
        <dbReference type="ARBA" id="ARBA00023180"/>
    </source>
</evidence>